<dbReference type="AlphaFoldDB" id="A0A914E836"/>
<organism evidence="1 2">
    <name type="scientific">Acrobeloides nanus</name>
    <dbReference type="NCBI Taxonomy" id="290746"/>
    <lineage>
        <taxon>Eukaryota</taxon>
        <taxon>Metazoa</taxon>
        <taxon>Ecdysozoa</taxon>
        <taxon>Nematoda</taxon>
        <taxon>Chromadorea</taxon>
        <taxon>Rhabditida</taxon>
        <taxon>Tylenchina</taxon>
        <taxon>Cephalobomorpha</taxon>
        <taxon>Cephaloboidea</taxon>
        <taxon>Cephalobidae</taxon>
        <taxon>Acrobeloides</taxon>
    </lineage>
</organism>
<reference evidence="2" key="1">
    <citation type="submission" date="2022-11" db="UniProtKB">
        <authorList>
            <consortium name="WormBaseParasite"/>
        </authorList>
    </citation>
    <scope>IDENTIFICATION</scope>
</reference>
<keyword evidence="1" id="KW-1185">Reference proteome</keyword>
<protein>
    <submittedName>
        <fullName evidence="2">Uncharacterized protein</fullName>
    </submittedName>
</protein>
<dbReference type="Proteomes" id="UP000887540">
    <property type="component" value="Unplaced"/>
</dbReference>
<accession>A0A914E836</accession>
<sequence length="117" mass="13251">MVKLYGKHIEVFKGEKLADEIIAEAISEPGLGSCSNVASSIYGYDDKISLQLNETYLLCGNLRKPYLQQNAHGEPYLQQNALFYPNIPTVFPNWQKDVPESLKKILRKKSFKCPDSN</sequence>
<name>A0A914E836_9BILA</name>
<dbReference type="WBParaSite" id="ACRNAN_scaffold5980.g7152.t1">
    <property type="protein sequence ID" value="ACRNAN_scaffold5980.g7152.t1"/>
    <property type="gene ID" value="ACRNAN_scaffold5980.g7152"/>
</dbReference>
<proteinExistence type="predicted"/>
<evidence type="ECO:0000313" key="1">
    <source>
        <dbReference type="Proteomes" id="UP000887540"/>
    </source>
</evidence>
<evidence type="ECO:0000313" key="2">
    <source>
        <dbReference type="WBParaSite" id="ACRNAN_scaffold5980.g7152.t1"/>
    </source>
</evidence>